<gene>
    <name evidence="4" type="ORF">LSH36_936g00054</name>
</gene>
<reference evidence="4" key="1">
    <citation type="journal article" date="2023" name="Mol. Biol. Evol.">
        <title>Third-Generation Sequencing Reveals the Adaptive Role of the Epigenome in Three Deep-Sea Polychaetes.</title>
        <authorList>
            <person name="Perez M."/>
            <person name="Aroh O."/>
            <person name="Sun Y."/>
            <person name="Lan Y."/>
            <person name="Juniper S.K."/>
            <person name="Young C.R."/>
            <person name="Angers B."/>
            <person name="Qian P.Y."/>
        </authorList>
    </citation>
    <scope>NUCLEOTIDE SEQUENCE</scope>
    <source>
        <strain evidence="4">P08H-3</strain>
    </source>
</reference>
<dbReference type="InterPro" id="IPR011029">
    <property type="entry name" value="DEATH-like_dom_sf"/>
</dbReference>
<feature type="transmembrane region" description="Helical" evidence="2">
    <location>
        <begin position="7"/>
        <end position="28"/>
    </location>
</feature>
<dbReference type="AlphaFoldDB" id="A0AAD9IYB3"/>
<dbReference type="EMBL" id="JAODUP010000936">
    <property type="protein sequence ID" value="KAK2142588.1"/>
    <property type="molecule type" value="Genomic_DNA"/>
</dbReference>
<dbReference type="Proteomes" id="UP001208570">
    <property type="component" value="Unassembled WGS sequence"/>
</dbReference>
<keyword evidence="5" id="KW-1185">Reference proteome</keyword>
<evidence type="ECO:0000259" key="3">
    <source>
        <dbReference type="SMART" id="SM00218"/>
    </source>
</evidence>
<dbReference type="Gene3D" id="2.60.220.30">
    <property type="match status" value="1"/>
</dbReference>
<organism evidence="4 5">
    <name type="scientific">Paralvinella palmiformis</name>
    <dbReference type="NCBI Taxonomy" id="53620"/>
    <lineage>
        <taxon>Eukaryota</taxon>
        <taxon>Metazoa</taxon>
        <taxon>Spiralia</taxon>
        <taxon>Lophotrochozoa</taxon>
        <taxon>Annelida</taxon>
        <taxon>Polychaeta</taxon>
        <taxon>Sedentaria</taxon>
        <taxon>Canalipalpata</taxon>
        <taxon>Terebellida</taxon>
        <taxon>Terebelliformia</taxon>
        <taxon>Alvinellidae</taxon>
        <taxon>Paralvinella</taxon>
    </lineage>
</organism>
<protein>
    <recommendedName>
        <fullName evidence="3">ZU5 domain-containing protein</fullName>
    </recommendedName>
</protein>
<dbReference type="GO" id="GO:0016020">
    <property type="term" value="C:membrane"/>
    <property type="evidence" value="ECO:0007669"/>
    <property type="project" value="InterPro"/>
</dbReference>
<evidence type="ECO:0000313" key="4">
    <source>
        <dbReference type="EMBL" id="KAK2142588.1"/>
    </source>
</evidence>
<dbReference type="PANTHER" id="PTHR12582:SF41">
    <property type="entry name" value="UNC5C-LIKE PROTEIN"/>
    <property type="match status" value="1"/>
</dbReference>
<accession>A0AAD9IYB3</accession>
<dbReference type="InterPro" id="IPR000906">
    <property type="entry name" value="ZU5_dom"/>
</dbReference>
<keyword evidence="2" id="KW-0472">Membrane</keyword>
<evidence type="ECO:0000256" key="1">
    <source>
        <dbReference type="SAM" id="MobiDB-lite"/>
    </source>
</evidence>
<evidence type="ECO:0000313" key="5">
    <source>
        <dbReference type="Proteomes" id="UP001208570"/>
    </source>
</evidence>
<evidence type="ECO:0000256" key="2">
    <source>
        <dbReference type="SAM" id="Phobius"/>
    </source>
</evidence>
<keyword evidence="2" id="KW-0812">Transmembrane</keyword>
<dbReference type="PANTHER" id="PTHR12582">
    <property type="entry name" value="NETRIN RECEPTOR UNC5"/>
    <property type="match status" value="1"/>
</dbReference>
<dbReference type="SMART" id="SM00218">
    <property type="entry name" value="ZU5"/>
    <property type="match status" value="1"/>
</dbReference>
<comment type="caution">
    <text evidence="4">The sequence shown here is derived from an EMBL/GenBank/DDBJ whole genome shotgun (WGS) entry which is preliminary data.</text>
</comment>
<feature type="region of interest" description="Disordered" evidence="1">
    <location>
        <begin position="54"/>
        <end position="82"/>
    </location>
</feature>
<feature type="domain" description="ZU5" evidence="3">
    <location>
        <begin position="226"/>
        <end position="325"/>
    </location>
</feature>
<dbReference type="SUPFAM" id="SSF47986">
    <property type="entry name" value="DEATH domain"/>
    <property type="match status" value="1"/>
</dbReference>
<dbReference type="GO" id="GO:0005042">
    <property type="term" value="F:netrin receptor activity"/>
    <property type="evidence" value="ECO:0007669"/>
    <property type="project" value="InterPro"/>
</dbReference>
<sequence>MTTNLEIALAVLVAVFGLATLSFVIYFVRKKCCRSASRYLERVSRTFRKSLGPRTNGPTFDAELDLHESDPRPPVASSLGHYTRDQHPVYSCRYRRQTLDVFSTYDWPDGQLRRTHRASSKDLHQLTHLAAVQEYYENLANEDGIGSHNRTRSIVVLDGDRLEIGECEVPVIEEVRVLPVARNKYQQLARLPSEPHVKPKSYYKMTEEKGTAGKLAVREDGVDVSHGMFISKTIDEKGGKVELYGAVLELPPGALLHAEKVCFGVLWTSDHHLQLSTNEAMLSPIVSCQPHGLQLQKCATLTLPHCAVDVQSDWTVTTWCSETAPTVKPDWRRMSGATVEKMTRSEKKQGGKEMTSPLPLVFHNDGKNLFLKMDKMSESWSLSDVVSKQQVTGDSRIDPELLRDILWLEDDCRKSGRSPTVYLLNYWANLGKSLNDFEGAMIQLSRHDVQDEIEKWRKNH</sequence>
<keyword evidence="2" id="KW-1133">Transmembrane helix</keyword>
<dbReference type="InterPro" id="IPR037936">
    <property type="entry name" value="UNC5A-D"/>
</dbReference>
<name>A0AAD9IYB3_9ANNE</name>
<dbReference type="Pfam" id="PF00791">
    <property type="entry name" value="ZU5"/>
    <property type="match status" value="1"/>
</dbReference>
<proteinExistence type="predicted"/>